<dbReference type="PANTHER" id="PTHR31387:SF0">
    <property type="entry name" value="TESTIS-EXPRESSED PROTEIN 19"/>
    <property type="match status" value="1"/>
</dbReference>
<reference evidence="2" key="2">
    <citation type="submission" date="2025-09" db="UniProtKB">
        <authorList>
            <consortium name="Ensembl"/>
        </authorList>
    </citation>
    <scope>IDENTIFICATION</scope>
</reference>
<evidence type="ECO:0008006" key="4">
    <source>
        <dbReference type="Google" id="ProtNLM"/>
    </source>
</evidence>
<feature type="compositionally biased region" description="Acidic residues" evidence="1">
    <location>
        <begin position="51"/>
        <end position="63"/>
    </location>
</feature>
<dbReference type="InterPro" id="IPR029093">
    <property type="entry name" value="TEX19"/>
</dbReference>
<evidence type="ECO:0000256" key="1">
    <source>
        <dbReference type="SAM" id="MobiDB-lite"/>
    </source>
</evidence>
<accession>A0A667HWA3</accession>
<dbReference type="Proteomes" id="UP000472241">
    <property type="component" value="Unplaced"/>
</dbReference>
<organism evidence="2 3">
    <name type="scientific">Lynx canadensis</name>
    <name type="common">Canada lynx</name>
    <name type="synonym">Felis canadensis</name>
    <dbReference type="NCBI Taxonomy" id="61383"/>
    <lineage>
        <taxon>Eukaryota</taxon>
        <taxon>Metazoa</taxon>
        <taxon>Chordata</taxon>
        <taxon>Craniata</taxon>
        <taxon>Vertebrata</taxon>
        <taxon>Euteleostomi</taxon>
        <taxon>Mammalia</taxon>
        <taxon>Eutheria</taxon>
        <taxon>Laurasiatheria</taxon>
        <taxon>Carnivora</taxon>
        <taxon>Feliformia</taxon>
        <taxon>Felidae</taxon>
        <taxon>Felinae</taxon>
        <taxon>Lynx</taxon>
    </lineage>
</organism>
<dbReference type="Ensembl" id="ENSLCNT00005034601.1">
    <property type="protein sequence ID" value="ENSLCNP00005030987.1"/>
    <property type="gene ID" value="ENSLCNG00005020210.1"/>
</dbReference>
<protein>
    <recommendedName>
        <fullName evidence="4">Testis expressed 19</fullName>
    </recommendedName>
</protein>
<dbReference type="AlphaFoldDB" id="A0A667HWA3"/>
<reference evidence="2" key="1">
    <citation type="submission" date="2025-08" db="UniProtKB">
        <authorList>
            <consortium name="Ensembl"/>
        </authorList>
    </citation>
    <scope>IDENTIFICATION</scope>
</reference>
<name>A0A667HWA3_LYNCA</name>
<keyword evidence="3" id="KW-1185">Reference proteome</keyword>
<dbReference type="GO" id="GO:0008584">
    <property type="term" value="P:male gonad development"/>
    <property type="evidence" value="ECO:0007669"/>
    <property type="project" value="TreeGrafter"/>
</dbReference>
<dbReference type="GO" id="GO:0005634">
    <property type="term" value="C:nucleus"/>
    <property type="evidence" value="ECO:0007669"/>
    <property type="project" value="TreeGrafter"/>
</dbReference>
<sequence length="201" mass="21822">TCPPVSVRYGDEGVSYLRASWMYQLRHGDQLGTCFACFKAAFLELRDSLEPEDWEEGDWDPEPTTDPAGAGPEQGWGPGVGLSWGQGQGHPAQEGSVEWGSPPPHPGSEEEGPDHHLAPTELEPQDAAPRGLGPEDADWTQSLPWRLGWWGVGAPPAHAGRGPLLRGRGFSEWTCPRGSPRCWSGAPRGPWTPPRPRPRPG</sequence>
<feature type="compositionally biased region" description="Gly residues" evidence="1">
    <location>
        <begin position="72"/>
        <end position="88"/>
    </location>
</feature>
<dbReference type="GO" id="GO:0001890">
    <property type="term" value="P:placenta development"/>
    <property type="evidence" value="ECO:0007669"/>
    <property type="project" value="TreeGrafter"/>
</dbReference>
<dbReference type="GO" id="GO:0005737">
    <property type="term" value="C:cytoplasm"/>
    <property type="evidence" value="ECO:0007669"/>
    <property type="project" value="TreeGrafter"/>
</dbReference>
<feature type="region of interest" description="Disordered" evidence="1">
    <location>
        <begin position="51"/>
        <end position="139"/>
    </location>
</feature>
<evidence type="ECO:0000313" key="3">
    <source>
        <dbReference type="Proteomes" id="UP000472241"/>
    </source>
</evidence>
<evidence type="ECO:0000313" key="2">
    <source>
        <dbReference type="Ensembl" id="ENSLCNP00005030987.1"/>
    </source>
</evidence>
<dbReference type="PANTHER" id="PTHR31387">
    <property type="entry name" value="TESTIS-EXPRESSED PROTEIN 19"/>
    <property type="match status" value="1"/>
</dbReference>
<feature type="region of interest" description="Disordered" evidence="1">
    <location>
        <begin position="177"/>
        <end position="201"/>
    </location>
</feature>
<proteinExistence type="predicted"/>
<dbReference type="Pfam" id="PF15553">
    <property type="entry name" value="TEX19"/>
    <property type="match status" value="1"/>
</dbReference>
<dbReference type="GO" id="GO:0007283">
    <property type="term" value="P:spermatogenesis"/>
    <property type="evidence" value="ECO:0007669"/>
    <property type="project" value="TreeGrafter"/>
</dbReference>